<dbReference type="Gene3D" id="3.40.50.1000">
    <property type="entry name" value="HAD superfamily/HAD-like"/>
    <property type="match status" value="1"/>
</dbReference>
<name>A0A9D1KF69_9FIRM</name>
<dbReference type="Pfam" id="PF00702">
    <property type="entry name" value="Hydrolase"/>
    <property type="match status" value="1"/>
</dbReference>
<organism evidence="1 2">
    <name type="scientific">Candidatus Caccovicinus merdipullorum</name>
    <dbReference type="NCBI Taxonomy" id="2840724"/>
    <lineage>
        <taxon>Bacteria</taxon>
        <taxon>Bacillati</taxon>
        <taxon>Bacillota</taxon>
        <taxon>Clostridia</taxon>
        <taxon>Eubacteriales</taxon>
        <taxon>Candidatus Caccovicinus</taxon>
    </lineage>
</organism>
<dbReference type="Proteomes" id="UP000886860">
    <property type="component" value="Unassembled WGS sequence"/>
</dbReference>
<dbReference type="SFLD" id="SFLDG01129">
    <property type="entry name" value="C1.5:_HAD__Beta-PGM__Phosphata"/>
    <property type="match status" value="1"/>
</dbReference>
<accession>A0A9D1KF69</accession>
<dbReference type="InterPro" id="IPR052550">
    <property type="entry name" value="Pyrimidine_5'-ntase_YjjG"/>
</dbReference>
<dbReference type="SFLD" id="SFLDS00003">
    <property type="entry name" value="Haloacid_Dehalogenase"/>
    <property type="match status" value="1"/>
</dbReference>
<dbReference type="Gene3D" id="1.10.150.240">
    <property type="entry name" value="Putative phosphatase, domain 2"/>
    <property type="match status" value="1"/>
</dbReference>
<dbReference type="InterPro" id="IPR011951">
    <property type="entry name" value="HAD-SF_hydro_IA_YjjG/PynA"/>
</dbReference>
<protein>
    <submittedName>
        <fullName evidence="1">Noncanonical pyrimidine nucleotidase, YjjG family</fullName>
    </submittedName>
</protein>
<dbReference type="PANTHER" id="PTHR47478">
    <property type="match status" value="1"/>
</dbReference>
<dbReference type="GO" id="GO:0008253">
    <property type="term" value="F:5'-nucleotidase activity"/>
    <property type="evidence" value="ECO:0007669"/>
    <property type="project" value="InterPro"/>
</dbReference>
<dbReference type="InterPro" id="IPR006439">
    <property type="entry name" value="HAD-SF_hydro_IA"/>
</dbReference>
<sequence>MKGAEAKKYHTLLLDVDGTLLDFHASERQGISRILMDYGFPASDELLEKYHQINDGYWQAFNRGEISKERLCRERFVRFFGELGLSVDGEDAEKSYRTFLDGSAILLPGALETCRKLSGKYDCYVVTNGTSQTQYRRLALSGLDVLMKDIFVSEDAGSQKPQKAYFDYCFSRIPGALPEEMLIVGDSLSSDILGGNLAGIDTCWVNPEGLPVPEGIRADYQIRKIGELLEIL</sequence>
<proteinExistence type="predicted"/>
<evidence type="ECO:0000313" key="2">
    <source>
        <dbReference type="Proteomes" id="UP000886860"/>
    </source>
</evidence>
<dbReference type="SUPFAM" id="SSF56784">
    <property type="entry name" value="HAD-like"/>
    <property type="match status" value="1"/>
</dbReference>
<reference evidence="1" key="1">
    <citation type="submission" date="2020-10" db="EMBL/GenBank/DDBJ databases">
        <authorList>
            <person name="Gilroy R."/>
        </authorList>
    </citation>
    <scope>NUCLEOTIDE SEQUENCE</scope>
    <source>
        <strain evidence="1">CHK123-3438</strain>
    </source>
</reference>
<dbReference type="AlphaFoldDB" id="A0A9D1KF69"/>
<reference evidence="1" key="2">
    <citation type="journal article" date="2021" name="PeerJ">
        <title>Extensive microbial diversity within the chicken gut microbiome revealed by metagenomics and culture.</title>
        <authorList>
            <person name="Gilroy R."/>
            <person name="Ravi A."/>
            <person name="Getino M."/>
            <person name="Pursley I."/>
            <person name="Horton D.L."/>
            <person name="Alikhan N.F."/>
            <person name="Baker D."/>
            <person name="Gharbi K."/>
            <person name="Hall N."/>
            <person name="Watson M."/>
            <person name="Adriaenssens E.M."/>
            <person name="Foster-Nyarko E."/>
            <person name="Jarju S."/>
            <person name="Secka A."/>
            <person name="Antonio M."/>
            <person name="Oren A."/>
            <person name="Chaudhuri R.R."/>
            <person name="La Ragione R."/>
            <person name="Hildebrand F."/>
            <person name="Pallen M.J."/>
        </authorList>
    </citation>
    <scope>NUCLEOTIDE SEQUENCE</scope>
    <source>
        <strain evidence="1">CHK123-3438</strain>
    </source>
</reference>
<dbReference type="PANTHER" id="PTHR47478:SF1">
    <property type="entry name" value="PYRIMIDINE 5'-NUCLEOTIDASE YJJG"/>
    <property type="match status" value="1"/>
</dbReference>
<comment type="caution">
    <text evidence="1">The sequence shown here is derived from an EMBL/GenBank/DDBJ whole genome shotgun (WGS) entry which is preliminary data.</text>
</comment>
<gene>
    <name evidence="1" type="ORF">IAB60_04620</name>
</gene>
<dbReference type="NCBIfam" id="TIGR01549">
    <property type="entry name" value="HAD-SF-IA-v1"/>
    <property type="match status" value="1"/>
</dbReference>
<evidence type="ECO:0000313" key="1">
    <source>
        <dbReference type="EMBL" id="HIT41380.1"/>
    </source>
</evidence>
<dbReference type="EMBL" id="DVKS01000073">
    <property type="protein sequence ID" value="HIT41380.1"/>
    <property type="molecule type" value="Genomic_DNA"/>
</dbReference>
<dbReference type="InterPro" id="IPR023214">
    <property type="entry name" value="HAD_sf"/>
</dbReference>
<dbReference type="NCBIfam" id="TIGR02254">
    <property type="entry name" value="YjjG_YfnB"/>
    <property type="match status" value="1"/>
</dbReference>
<dbReference type="InterPro" id="IPR036412">
    <property type="entry name" value="HAD-like_sf"/>
</dbReference>
<dbReference type="InterPro" id="IPR023198">
    <property type="entry name" value="PGP-like_dom2"/>
</dbReference>